<keyword evidence="6" id="KW-1185">Reference proteome</keyword>
<dbReference type="InterPro" id="IPR004108">
    <property type="entry name" value="Fe_hydrogenase_lsu_C"/>
</dbReference>
<keyword evidence="2" id="KW-0479">Metal-binding</keyword>
<sequence length="625" mass="68734">MTFSGALTITDLDDFLTPSQACIIPVRNAKPVKAGNGDTDIHIDANNNYYEVSTYSLSDVKGVNGAESSKTALEKAEINLNDCLACSGCITSTESLLITMQSHKEVLEFIAQRCSSSSSHALETRTPVLSISPQTLASLSAAYGAKHNREPIPLLVLLRRIRTLLDLKKHGGWKVWDTTFARHVSLKESIQEFEERSENAKGKGVAKPSLPMLASACPGWVCYAEKAQGDMLPLLSATRSSQGVMGALVKQWWGQKMSLEPSQIYHVTAMPCYDKKLEASRSDFYSSVHNTRDVDCVLTTGELDLLLQELGFDPYEPVPNDHLPSSPLSTISTAQLPWPELLNHPGSSSDSYLSTIISHISNIHPNPTQLTVRKVRESDDNTEYFLEDTVTGDVIFKGARCYGFRNLQNLVRRVGKETGIGKAGGRAGKLSAAVAARRRKARIGTGEIGTPITPTTDGSDVENIFAALGRDSKKLDFVEVMACPGGCANGGGQMKAVIPSTEKDEEGYERPMEVDGVASKPPAEDEMRWRWSTKDWVAKVEAVYWNGLPTPPPSPQLRPQEGMIGQTGKQWEDERLKEADRLTASIAREMCGDERENRYQFLRTRFRKVEGDVLKGGVSHEAVRW</sequence>
<evidence type="ECO:0000256" key="2">
    <source>
        <dbReference type="ARBA" id="ARBA00022485"/>
    </source>
</evidence>
<evidence type="ECO:0000313" key="6">
    <source>
        <dbReference type="Proteomes" id="UP000289152"/>
    </source>
</evidence>
<comment type="caution">
    <text evidence="5">The sequence shown here is derived from an EMBL/GenBank/DDBJ whole genome shotgun (WGS) entry which is preliminary data.</text>
</comment>
<accession>A0A4Q1BJB7</accession>
<organism evidence="5 6">
    <name type="scientific">Tremella mesenterica</name>
    <name type="common">Jelly fungus</name>
    <dbReference type="NCBI Taxonomy" id="5217"/>
    <lineage>
        <taxon>Eukaryota</taxon>
        <taxon>Fungi</taxon>
        <taxon>Dikarya</taxon>
        <taxon>Basidiomycota</taxon>
        <taxon>Agaricomycotina</taxon>
        <taxon>Tremellomycetes</taxon>
        <taxon>Tremellales</taxon>
        <taxon>Tremellaceae</taxon>
        <taxon>Tremella</taxon>
    </lineage>
</organism>
<name>A0A4Q1BJB7_TREME</name>
<dbReference type="STRING" id="5217.A0A4Q1BJB7"/>
<dbReference type="Proteomes" id="UP000289152">
    <property type="component" value="Unassembled WGS sequence"/>
</dbReference>
<dbReference type="Gene3D" id="3.40.950.10">
    <property type="entry name" value="Fe-only Hydrogenase (Larger Subunit), Chain L, domain 3"/>
    <property type="match status" value="2"/>
</dbReference>
<gene>
    <name evidence="5" type="ORF">M231_04955</name>
</gene>
<evidence type="ECO:0000313" key="5">
    <source>
        <dbReference type="EMBL" id="RXK37799.1"/>
    </source>
</evidence>
<reference evidence="5 6" key="1">
    <citation type="submission" date="2016-06" db="EMBL/GenBank/DDBJ databases">
        <title>Evolution of pathogenesis and genome organization in the Tremellales.</title>
        <authorList>
            <person name="Cuomo C."/>
            <person name="Litvintseva A."/>
            <person name="Heitman J."/>
            <person name="Chen Y."/>
            <person name="Sun S."/>
            <person name="Springer D."/>
            <person name="Dromer F."/>
            <person name="Young S."/>
            <person name="Zeng Q."/>
            <person name="Chapman S."/>
            <person name="Gujja S."/>
            <person name="Saif S."/>
            <person name="Birren B."/>
        </authorList>
    </citation>
    <scope>NUCLEOTIDE SEQUENCE [LARGE SCALE GENOMIC DNA]</scope>
    <source>
        <strain evidence="5 6">ATCC 28783</strain>
    </source>
</reference>
<dbReference type="PANTHER" id="PTHR11615">
    <property type="entry name" value="NITRATE, FORMATE, IRON DEHYDROGENASE"/>
    <property type="match status" value="1"/>
</dbReference>
<dbReference type="InParanoid" id="A0A4Q1BJB7"/>
<keyword evidence="3" id="KW-0411">Iron-sulfur</keyword>
<dbReference type="OrthoDB" id="10253113at2759"/>
<keyword evidence="2" id="KW-0408">Iron</keyword>
<dbReference type="Gene3D" id="3.40.50.1780">
    <property type="match status" value="2"/>
</dbReference>
<proteinExistence type="inferred from homology"/>
<comment type="similarity">
    <text evidence="1">Belongs to the NARF family.</text>
</comment>
<dbReference type="VEuPathDB" id="FungiDB:TREMEDRAFT_72706"/>
<dbReference type="InterPro" id="IPR050340">
    <property type="entry name" value="Cytosolic_Fe-S_CAF"/>
</dbReference>
<dbReference type="SUPFAM" id="SSF53920">
    <property type="entry name" value="Fe-only hydrogenase"/>
    <property type="match status" value="1"/>
</dbReference>
<dbReference type="EMBL" id="SDIL01000060">
    <property type="protein sequence ID" value="RXK37799.1"/>
    <property type="molecule type" value="Genomic_DNA"/>
</dbReference>
<feature type="domain" description="Iron hydrogenase large subunit C-terminal" evidence="4">
    <location>
        <begin position="128"/>
        <end position="491"/>
    </location>
</feature>
<evidence type="ECO:0000256" key="1">
    <source>
        <dbReference type="ARBA" id="ARBA00006596"/>
    </source>
</evidence>
<evidence type="ECO:0000256" key="3">
    <source>
        <dbReference type="ARBA" id="ARBA00023014"/>
    </source>
</evidence>
<keyword evidence="2" id="KW-0004">4Fe-4S</keyword>
<dbReference type="Pfam" id="PF02906">
    <property type="entry name" value="Fe_hyd_lg_C"/>
    <property type="match status" value="1"/>
</dbReference>
<protein>
    <submittedName>
        <fullName evidence="5">Cytosolic Fe-S cluster assembly factor NAR1</fullName>
    </submittedName>
</protein>
<dbReference type="AlphaFoldDB" id="A0A4Q1BJB7"/>
<evidence type="ECO:0000259" key="4">
    <source>
        <dbReference type="Pfam" id="PF02906"/>
    </source>
</evidence>
<dbReference type="GO" id="GO:0051539">
    <property type="term" value="F:4 iron, 4 sulfur cluster binding"/>
    <property type="evidence" value="ECO:0007669"/>
    <property type="project" value="UniProtKB-KW"/>
</dbReference>
<dbReference type="InterPro" id="IPR009016">
    <property type="entry name" value="Fe_hydrogenase"/>
</dbReference>
<dbReference type="FunCoup" id="A0A4Q1BJB7">
    <property type="interactions" value="67"/>
</dbReference>